<feature type="binding site" evidence="12">
    <location>
        <position position="329"/>
    </location>
    <ligand>
        <name>UDP-N-acetyl-alpha-D-glucosamine</name>
        <dbReference type="ChEBI" id="CHEBI:57705"/>
    </ligand>
</feature>
<evidence type="ECO:0000256" key="9">
    <source>
        <dbReference type="ARBA" id="ARBA00023316"/>
    </source>
</evidence>
<dbReference type="PANTHER" id="PTHR43783:SF1">
    <property type="entry name" value="UDP-N-ACETYLGLUCOSAMINE 1-CARBOXYVINYLTRANSFERASE"/>
    <property type="match status" value="1"/>
</dbReference>
<dbReference type="RefSeq" id="WP_137637899.1">
    <property type="nucleotide sequence ID" value="NZ_BJDN01000014.1"/>
</dbReference>
<name>A0ABW3EE85_9LACO</name>
<proteinExistence type="inferred from homology"/>
<evidence type="ECO:0000313" key="15">
    <source>
        <dbReference type="Proteomes" id="UP001597104"/>
    </source>
</evidence>
<keyword evidence="9 12" id="KW-0961">Cell wall biogenesis/degradation</keyword>
<dbReference type="SUPFAM" id="SSF55205">
    <property type="entry name" value="EPT/RTPC-like"/>
    <property type="match status" value="1"/>
</dbReference>
<dbReference type="PANTHER" id="PTHR43783">
    <property type="entry name" value="UDP-N-ACETYLGLUCOSAMINE 1-CARBOXYVINYLTRANSFERASE"/>
    <property type="match status" value="1"/>
</dbReference>
<dbReference type="NCBIfam" id="NF006873">
    <property type="entry name" value="PRK09369.1"/>
    <property type="match status" value="1"/>
</dbReference>
<evidence type="ECO:0000259" key="13">
    <source>
        <dbReference type="Pfam" id="PF00275"/>
    </source>
</evidence>
<dbReference type="GO" id="GO:0008760">
    <property type="term" value="F:UDP-N-acetylglucosamine 1-carboxyvinyltransferase activity"/>
    <property type="evidence" value="ECO:0007669"/>
    <property type="project" value="UniProtKB-EC"/>
</dbReference>
<evidence type="ECO:0000256" key="4">
    <source>
        <dbReference type="ARBA" id="ARBA00022618"/>
    </source>
</evidence>
<organism evidence="14 15">
    <name type="scientific">Loigolactobacillus binensis</name>
    <dbReference type="NCBI Taxonomy" id="2559922"/>
    <lineage>
        <taxon>Bacteria</taxon>
        <taxon>Bacillati</taxon>
        <taxon>Bacillota</taxon>
        <taxon>Bacilli</taxon>
        <taxon>Lactobacillales</taxon>
        <taxon>Lactobacillaceae</taxon>
        <taxon>Loigolactobacillus</taxon>
    </lineage>
</organism>
<evidence type="ECO:0000256" key="2">
    <source>
        <dbReference type="ARBA" id="ARBA00004752"/>
    </source>
</evidence>
<dbReference type="EMBL" id="JBHTIO010000038">
    <property type="protein sequence ID" value="MFD0897692.1"/>
    <property type="molecule type" value="Genomic_DNA"/>
</dbReference>
<evidence type="ECO:0000256" key="6">
    <source>
        <dbReference type="ARBA" id="ARBA00022960"/>
    </source>
</evidence>
<comment type="function">
    <text evidence="12">Cell wall formation. Adds enolpyruvyl to UDP-N-acetylglucosamine.</text>
</comment>
<keyword evidence="6 12" id="KW-0133">Cell shape</keyword>
<evidence type="ECO:0000313" key="14">
    <source>
        <dbReference type="EMBL" id="MFD0897692.1"/>
    </source>
</evidence>
<comment type="catalytic activity">
    <reaction evidence="11 12">
        <text>phosphoenolpyruvate + UDP-N-acetyl-alpha-D-glucosamine = UDP-N-acetyl-3-O-(1-carboxyvinyl)-alpha-D-glucosamine + phosphate</text>
        <dbReference type="Rhea" id="RHEA:18681"/>
        <dbReference type="ChEBI" id="CHEBI:43474"/>
        <dbReference type="ChEBI" id="CHEBI:57705"/>
        <dbReference type="ChEBI" id="CHEBI:58702"/>
        <dbReference type="ChEBI" id="CHEBI:68483"/>
        <dbReference type="EC" id="2.5.1.7"/>
    </reaction>
</comment>
<feature type="domain" description="Enolpyruvate transferase" evidence="13">
    <location>
        <begin position="6"/>
        <end position="408"/>
    </location>
</feature>
<keyword evidence="15" id="KW-1185">Reference proteome</keyword>
<dbReference type="InterPro" id="IPR013792">
    <property type="entry name" value="RNA3'P_cycl/enolpyr_Trfase_a/b"/>
</dbReference>
<evidence type="ECO:0000256" key="11">
    <source>
        <dbReference type="ARBA" id="ARBA00047527"/>
    </source>
</evidence>
<comment type="caution">
    <text evidence="12">Lacks conserved residue(s) required for the propagation of feature annotation.</text>
</comment>
<keyword evidence="7 12" id="KW-0573">Peptidoglycan synthesis</keyword>
<dbReference type="Gene3D" id="3.65.10.10">
    <property type="entry name" value="Enolpyruvate transferase domain"/>
    <property type="match status" value="2"/>
</dbReference>
<feature type="active site" description="Proton donor" evidence="12">
    <location>
        <position position="119"/>
    </location>
</feature>
<sequence>MEKLIVRGGQRLNGTVEIEGAKNAVLPILAASILAAQGQMTLENVPILSDVFTMNEVLNVLHLNLEFDQLRKTIVLDATGDLSFEAPLEYVSKMRASIVVLGPLLARLGHARVAMPGGCAIGTRPIDLHLKGFEALGATIEQHAGYIEARAAKLVGANIYLDFPSVGATQNIMMAATLAEGTTVIENVAREPEIVDLANVLNKMGAKIVGAGTDTLRIEGVKSLHGCTHSIIQDRIEAGTFMVAAAITGGNVLVKDAIKEHNKPLISKLEEMGVTVVENDAGVRVIGKQHLRPTSVKTLPHPGFPTDMQAQMTVLQLAATGTSLMTETVFENRFMHLEELRRMNADFKIEGRSVLLYGPTAFNGAEVAASDLRAAAALTIAGLVAKGYTRVTNLKYLDRGYYHFQQKLRALGAAIVRVTEPANQERLDSTAFTKELAYQREQDQVQRLTSLVKP</sequence>
<protein>
    <recommendedName>
        <fullName evidence="12">UDP-N-acetylglucosamine 1-carboxyvinyltransferase</fullName>
        <ecNumber evidence="12">2.5.1.7</ecNumber>
    </recommendedName>
    <alternativeName>
        <fullName evidence="12">Enoylpyruvate transferase</fullName>
    </alternativeName>
    <alternativeName>
        <fullName evidence="12">UDP-N-acetylglucosamine enolpyruvyl transferase</fullName>
        <shortName evidence="12">EPT</shortName>
    </alternativeName>
</protein>
<gene>
    <name evidence="12 14" type="primary">murA</name>
    <name evidence="14" type="ORF">ACFQZ7_08065</name>
</gene>
<dbReference type="Pfam" id="PF00275">
    <property type="entry name" value="EPSP_synthase"/>
    <property type="match status" value="1"/>
</dbReference>
<keyword evidence="3 12" id="KW-0963">Cytoplasm</keyword>
<evidence type="ECO:0000256" key="10">
    <source>
        <dbReference type="ARBA" id="ARBA00038367"/>
    </source>
</evidence>
<dbReference type="InterPro" id="IPR001986">
    <property type="entry name" value="Enolpyruvate_Tfrase_dom"/>
</dbReference>
<keyword evidence="5 12" id="KW-0808">Transferase</keyword>
<dbReference type="Proteomes" id="UP001597104">
    <property type="component" value="Unassembled WGS sequence"/>
</dbReference>
<evidence type="ECO:0000256" key="1">
    <source>
        <dbReference type="ARBA" id="ARBA00004496"/>
    </source>
</evidence>
<accession>A0ABW3EE85</accession>
<comment type="caution">
    <text evidence="14">The sequence shown here is derived from an EMBL/GenBank/DDBJ whole genome shotgun (WGS) entry which is preliminary data.</text>
</comment>
<comment type="pathway">
    <text evidence="2 12">Cell wall biogenesis; peptidoglycan biosynthesis.</text>
</comment>
<feature type="modified residue" description="2-(S-cysteinyl)pyruvic acid O-phosphothioketal" evidence="12">
    <location>
        <position position="119"/>
    </location>
</feature>
<feature type="binding site" evidence="12">
    <location>
        <position position="95"/>
    </location>
    <ligand>
        <name>UDP-N-acetyl-alpha-D-glucosamine</name>
        <dbReference type="ChEBI" id="CHEBI:57705"/>
    </ligand>
</feature>
<evidence type="ECO:0000256" key="5">
    <source>
        <dbReference type="ARBA" id="ARBA00022679"/>
    </source>
</evidence>
<keyword evidence="4 12" id="KW-0132">Cell division</keyword>
<evidence type="ECO:0000256" key="12">
    <source>
        <dbReference type="HAMAP-Rule" id="MF_00111"/>
    </source>
</evidence>
<evidence type="ECO:0000256" key="8">
    <source>
        <dbReference type="ARBA" id="ARBA00023306"/>
    </source>
</evidence>
<evidence type="ECO:0000256" key="3">
    <source>
        <dbReference type="ARBA" id="ARBA00022490"/>
    </source>
</evidence>
<keyword evidence="12" id="KW-0670">Pyruvate</keyword>
<dbReference type="InterPro" id="IPR036968">
    <property type="entry name" value="Enolpyruvate_Tfrase_sf"/>
</dbReference>
<feature type="binding site" evidence="12">
    <location>
        <begin position="124"/>
        <end position="128"/>
    </location>
    <ligand>
        <name>UDP-N-acetyl-alpha-D-glucosamine</name>
        <dbReference type="ChEBI" id="CHEBI:57705"/>
    </ligand>
</feature>
<dbReference type="CDD" id="cd01555">
    <property type="entry name" value="UdpNAET"/>
    <property type="match status" value="1"/>
</dbReference>
<comment type="subcellular location">
    <subcellularLocation>
        <location evidence="1 12">Cytoplasm</location>
    </subcellularLocation>
</comment>
<feature type="binding site" evidence="12">
    <location>
        <position position="307"/>
    </location>
    <ligand>
        <name>UDP-N-acetyl-alpha-D-glucosamine</name>
        <dbReference type="ChEBI" id="CHEBI:57705"/>
    </ligand>
</feature>
<feature type="binding site" evidence="12">
    <location>
        <begin position="22"/>
        <end position="23"/>
    </location>
    <ligand>
        <name>phosphoenolpyruvate</name>
        <dbReference type="ChEBI" id="CHEBI:58702"/>
    </ligand>
</feature>
<reference evidence="15" key="1">
    <citation type="journal article" date="2019" name="Int. J. Syst. Evol. Microbiol.">
        <title>The Global Catalogue of Microorganisms (GCM) 10K type strain sequencing project: providing services to taxonomists for standard genome sequencing and annotation.</title>
        <authorList>
            <consortium name="The Broad Institute Genomics Platform"/>
            <consortium name="The Broad Institute Genome Sequencing Center for Infectious Disease"/>
            <person name="Wu L."/>
            <person name="Ma J."/>
        </authorList>
    </citation>
    <scope>NUCLEOTIDE SEQUENCE [LARGE SCALE GENOMIC DNA]</scope>
    <source>
        <strain evidence="15">CCM 8925</strain>
    </source>
</reference>
<dbReference type="HAMAP" id="MF_00111">
    <property type="entry name" value="MurA"/>
    <property type="match status" value="1"/>
</dbReference>
<evidence type="ECO:0000256" key="7">
    <source>
        <dbReference type="ARBA" id="ARBA00022984"/>
    </source>
</evidence>
<dbReference type="NCBIfam" id="TIGR01072">
    <property type="entry name" value="murA"/>
    <property type="match status" value="1"/>
</dbReference>
<dbReference type="EC" id="2.5.1.7" evidence="12"/>
<dbReference type="InterPro" id="IPR005750">
    <property type="entry name" value="UDP_GlcNAc_COvinyl_MurA"/>
</dbReference>
<keyword evidence="8 12" id="KW-0131">Cell cycle</keyword>
<comment type="similarity">
    <text evidence="10 12">Belongs to the EPSP synthase family. MurA subfamily.</text>
</comment>
<dbReference type="InterPro" id="IPR050068">
    <property type="entry name" value="MurA_subfamily"/>
</dbReference>